<feature type="chain" id="PRO_5045256715" evidence="2">
    <location>
        <begin position="19"/>
        <end position="330"/>
    </location>
</feature>
<evidence type="ECO:0000256" key="2">
    <source>
        <dbReference type="SAM" id="SignalP"/>
    </source>
</evidence>
<dbReference type="PANTHER" id="PTHR33376">
    <property type="match status" value="1"/>
</dbReference>
<keyword evidence="1 2" id="KW-0732">Signal</keyword>
<dbReference type="Pfam" id="PF03480">
    <property type="entry name" value="DctP"/>
    <property type="match status" value="1"/>
</dbReference>
<dbReference type="RefSeq" id="WP_247243820.1">
    <property type="nucleotide sequence ID" value="NZ_JALJRA010000007.1"/>
</dbReference>
<evidence type="ECO:0000256" key="1">
    <source>
        <dbReference type="ARBA" id="ARBA00022729"/>
    </source>
</evidence>
<keyword evidence="4" id="KW-1185">Reference proteome</keyword>
<evidence type="ECO:0000313" key="4">
    <source>
        <dbReference type="Proteomes" id="UP001549031"/>
    </source>
</evidence>
<dbReference type="Gene3D" id="3.40.190.170">
    <property type="entry name" value="Bacterial extracellular solute-binding protein, family 7"/>
    <property type="match status" value="1"/>
</dbReference>
<dbReference type="EMBL" id="JBEPLJ010000007">
    <property type="protein sequence ID" value="MET3586083.1"/>
    <property type="molecule type" value="Genomic_DNA"/>
</dbReference>
<sequence length="330" mass="36308">MFKKLSLAVATLALTMHAGVASGEQLRVLSAFDQNFVFNKTMLFPLLEKIEEGTDGKLTFGFSGPDVVSTYEQFEPVQSGAFQMLFAQPGYYSGDAGVGVTIDAIDPDPKKRRETGVWDYLDKYYQKQGMKLIALQSQGEKALLFVTKNELPQTDKPFEGLKLRANVTYHGLVDALGGSSVLLAGGEIYPSLQAGLIDGAAWSVVGIVDFKLNEVAGYWTEPSYGQTGTTLLMNLDTWNSLDEETQRVIEEAAMETELETMELYNKLNDDERKLMTEAGMKPTRFTEAAAAKLDYHWAEGIWKLGVDKAGAEAEEFRAFAASQGMTPAKQ</sequence>
<dbReference type="NCBIfam" id="NF037995">
    <property type="entry name" value="TRAP_S1"/>
    <property type="match status" value="1"/>
</dbReference>
<dbReference type="Proteomes" id="UP001549031">
    <property type="component" value="Unassembled WGS sequence"/>
</dbReference>
<dbReference type="InterPro" id="IPR038404">
    <property type="entry name" value="TRAP_DctP_sf"/>
</dbReference>
<reference evidence="3 4" key="1">
    <citation type="submission" date="2024-06" db="EMBL/GenBank/DDBJ databases">
        <title>Genomic Encyclopedia of Type Strains, Phase IV (KMG-IV): sequencing the most valuable type-strain genomes for metagenomic binning, comparative biology and taxonomic classification.</title>
        <authorList>
            <person name="Goeker M."/>
        </authorList>
    </citation>
    <scope>NUCLEOTIDE SEQUENCE [LARGE SCALE GENOMIC DNA]</scope>
    <source>
        <strain evidence="3 4">DSM 105042</strain>
    </source>
</reference>
<organism evidence="3 4">
    <name type="scientific">Pseudorhizobium tarimense</name>
    <dbReference type="NCBI Taxonomy" id="1079109"/>
    <lineage>
        <taxon>Bacteria</taxon>
        <taxon>Pseudomonadati</taxon>
        <taxon>Pseudomonadota</taxon>
        <taxon>Alphaproteobacteria</taxon>
        <taxon>Hyphomicrobiales</taxon>
        <taxon>Rhizobiaceae</taxon>
        <taxon>Rhizobium/Agrobacterium group</taxon>
        <taxon>Pseudorhizobium</taxon>
    </lineage>
</organism>
<name>A0ABV2H6C0_9HYPH</name>
<protein>
    <submittedName>
        <fullName evidence="3">TRAP-type C4-dicarboxylate transport system substrate-binding protein</fullName>
    </submittedName>
</protein>
<proteinExistence type="predicted"/>
<feature type="signal peptide" evidence="2">
    <location>
        <begin position="1"/>
        <end position="18"/>
    </location>
</feature>
<dbReference type="InterPro" id="IPR018389">
    <property type="entry name" value="DctP_fam"/>
</dbReference>
<gene>
    <name evidence="3" type="ORF">ABID21_002198</name>
</gene>
<dbReference type="PANTHER" id="PTHR33376:SF5">
    <property type="entry name" value="EXTRACYTOPLASMIC SOLUTE RECEPTOR PROTEIN"/>
    <property type="match status" value="1"/>
</dbReference>
<accession>A0ABV2H6C0</accession>
<comment type="caution">
    <text evidence="3">The sequence shown here is derived from an EMBL/GenBank/DDBJ whole genome shotgun (WGS) entry which is preliminary data.</text>
</comment>
<evidence type="ECO:0000313" key="3">
    <source>
        <dbReference type="EMBL" id="MET3586083.1"/>
    </source>
</evidence>